<dbReference type="Proteomes" id="UP000597138">
    <property type="component" value="Unassembled WGS sequence"/>
</dbReference>
<name>A0ABQ1R9G1_9BURK</name>
<gene>
    <name evidence="1" type="ORF">GCM10010985_14230</name>
</gene>
<protein>
    <submittedName>
        <fullName evidence="1">Uncharacterized protein</fullName>
    </submittedName>
</protein>
<dbReference type="EMBL" id="BMEG01000002">
    <property type="protein sequence ID" value="GGD61292.1"/>
    <property type="molecule type" value="Genomic_DNA"/>
</dbReference>
<sequence>MPLIPFPNVPPVAGVPDLNRLPMAVGVLTGVTQALQGID</sequence>
<evidence type="ECO:0000313" key="1">
    <source>
        <dbReference type="EMBL" id="GGD61292.1"/>
    </source>
</evidence>
<keyword evidence="2" id="KW-1185">Reference proteome</keyword>
<proteinExistence type="predicted"/>
<evidence type="ECO:0000313" key="2">
    <source>
        <dbReference type="Proteomes" id="UP000597138"/>
    </source>
</evidence>
<reference evidence="2" key="1">
    <citation type="journal article" date="2019" name="Int. J. Syst. Evol. Microbiol.">
        <title>The Global Catalogue of Microorganisms (GCM) 10K type strain sequencing project: providing services to taxonomists for standard genome sequencing and annotation.</title>
        <authorList>
            <consortium name="The Broad Institute Genomics Platform"/>
            <consortium name="The Broad Institute Genome Sequencing Center for Infectious Disease"/>
            <person name="Wu L."/>
            <person name="Ma J."/>
        </authorList>
    </citation>
    <scope>NUCLEOTIDE SEQUENCE [LARGE SCALE GENOMIC DNA]</scope>
    <source>
        <strain evidence="2">CGMCC 1.11013</strain>
    </source>
</reference>
<comment type="caution">
    <text evidence="1">The sequence shown here is derived from an EMBL/GenBank/DDBJ whole genome shotgun (WGS) entry which is preliminary data.</text>
</comment>
<organism evidence="1 2">
    <name type="scientific">Caballeronia grimmiae</name>
    <dbReference type="NCBI Taxonomy" id="1071679"/>
    <lineage>
        <taxon>Bacteria</taxon>
        <taxon>Pseudomonadati</taxon>
        <taxon>Pseudomonadota</taxon>
        <taxon>Betaproteobacteria</taxon>
        <taxon>Burkholderiales</taxon>
        <taxon>Burkholderiaceae</taxon>
        <taxon>Caballeronia</taxon>
    </lineage>
</organism>
<accession>A0ABQ1R9G1</accession>